<dbReference type="SMART" id="SM00308">
    <property type="entry name" value="LH2"/>
    <property type="match status" value="1"/>
</dbReference>
<dbReference type="Pfam" id="PF01477">
    <property type="entry name" value="PLAT"/>
    <property type="match status" value="1"/>
</dbReference>
<keyword evidence="2" id="KW-0732">Signal</keyword>
<protein>
    <recommendedName>
        <fullName evidence="3">PLAT domain-containing protein</fullName>
    </recommendedName>
</protein>
<dbReference type="SUPFAM" id="SSF49723">
    <property type="entry name" value="Lipase/lipooxygenase domain (PLAT/LH2 domain)"/>
    <property type="match status" value="1"/>
</dbReference>
<evidence type="ECO:0000256" key="2">
    <source>
        <dbReference type="SAM" id="SignalP"/>
    </source>
</evidence>
<dbReference type="Gene3D" id="2.60.60.20">
    <property type="entry name" value="PLAT/LH2 domain"/>
    <property type="match status" value="1"/>
</dbReference>
<organism evidence="4 5">
    <name type="scientific">Pocillopora damicornis</name>
    <name type="common">Cauliflower coral</name>
    <name type="synonym">Millepora damicornis</name>
    <dbReference type="NCBI Taxonomy" id="46731"/>
    <lineage>
        <taxon>Eukaryota</taxon>
        <taxon>Metazoa</taxon>
        <taxon>Cnidaria</taxon>
        <taxon>Anthozoa</taxon>
        <taxon>Hexacorallia</taxon>
        <taxon>Scleractinia</taxon>
        <taxon>Astrocoeniina</taxon>
        <taxon>Pocilloporidae</taxon>
        <taxon>Pocillopora</taxon>
    </lineage>
</organism>
<keyword evidence="5" id="KW-1185">Reference proteome</keyword>
<dbReference type="PROSITE" id="PS50095">
    <property type="entry name" value="PLAT"/>
    <property type="match status" value="1"/>
</dbReference>
<feature type="chain" id="PRO_5017983883" description="PLAT domain-containing protein" evidence="2">
    <location>
        <begin position="19"/>
        <end position="235"/>
    </location>
</feature>
<feature type="domain" description="PLAT" evidence="3">
    <location>
        <begin position="19"/>
        <end position="134"/>
    </location>
</feature>
<dbReference type="PANTHER" id="PTHR45901:SF3">
    <property type="entry name" value="LIPOXYGENASE HOMOLOGY DOMAIN-CONTAINING PROTEIN 1"/>
    <property type="match status" value="1"/>
</dbReference>
<gene>
    <name evidence="4" type="ORF">pdam_00018830</name>
</gene>
<reference evidence="4 5" key="1">
    <citation type="journal article" date="2018" name="Sci. Rep.">
        <title>Comparative analysis of the Pocillopora damicornis genome highlights role of immune system in coral evolution.</title>
        <authorList>
            <person name="Cunning R."/>
            <person name="Bay R.A."/>
            <person name="Gillette P."/>
            <person name="Baker A.C."/>
            <person name="Traylor-Knowles N."/>
        </authorList>
    </citation>
    <scope>NUCLEOTIDE SEQUENCE [LARGE SCALE GENOMIC DNA]</scope>
    <source>
        <strain evidence="4">RSMAS</strain>
        <tissue evidence="4">Whole animal</tissue>
    </source>
</reference>
<dbReference type="InterPro" id="IPR001024">
    <property type="entry name" value="PLAT/LH2_dom"/>
</dbReference>
<evidence type="ECO:0000313" key="5">
    <source>
        <dbReference type="Proteomes" id="UP000275408"/>
    </source>
</evidence>
<proteinExistence type="predicted"/>
<name>A0A3M6TGF5_POCDA</name>
<dbReference type="Proteomes" id="UP000275408">
    <property type="component" value="Unassembled WGS sequence"/>
</dbReference>
<dbReference type="InterPro" id="IPR052970">
    <property type="entry name" value="Inner_ear_hair_cell_LOXHD"/>
</dbReference>
<evidence type="ECO:0000259" key="3">
    <source>
        <dbReference type="PROSITE" id="PS50095"/>
    </source>
</evidence>
<dbReference type="EMBL" id="RCHS01003625">
    <property type="protein sequence ID" value="RMX40473.1"/>
    <property type="molecule type" value="Genomic_DNA"/>
</dbReference>
<feature type="signal peptide" evidence="2">
    <location>
        <begin position="1"/>
        <end position="18"/>
    </location>
</feature>
<dbReference type="AlphaFoldDB" id="A0A3M6TGF5"/>
<dbReference type="InterPro" id="IPR036392">
    <property type="entry name" value="PLAT/LH2_dom_sf"/>
</dbReference>
<dbReference type="OrthoDB" id="5950867at2759"/>
<sequence length="235" mass="26302">MLILRYLSLLAVLNGAHGTNYEIKVTTSQEPFAGTDARVYVNLIGVNGASTGSIKLHNSMQDFERGRTDTFNRDASPVGHLKAIKVHRDNSGFGPNWKLARITVHFSGSPLYKFYFNKWIPAYRWTTANGKRKMNAELVWHCASISVLTQEVDTTAHVARDLSSKAAISVQMLMSVVQENKNVTVKLPHVKTILEATHTPAIEDISPASHLMSVRVIVFTIRKKLRKKRAPYFAL</sequence>
<evidence type="ECO:0000313" key="4">
    <source>
        <dbReference type="EMBL" id="RMX40473.1"/>
    </source>
</evidence>
<accession>A0A3M6TGF5</accession>
<dbReference type="PANTHER" id="PTHR45901">
    <property type="entry name" value="PROTEIN CBG12474"/>
    <property type="match status" value="1"/>
</dbReference>
<comment type="caution">
    <text evidence="4">The sequence shown here is derived from an EMBL/GenBank/DDBJ whole genome shotgun (WGS) entry which is preliminary data.</text>
</comment>
<evidence type="ECO:0000256" key="1">
    <source>
        <dbReference type="PROSITE-ProRule" id="PRU00152"/>
    </source>
</evidence>
<comment type="caution">
    <text evidence="1">Lacks conserved residue(s) required for the propagation of feature annotation.</text>
</comment>